<evidence type="ECO:0000313" key="4">
    <source>
        <dbReference type="Proteomes" id="UP000237819"/>
    </source>
</evidence>
<organism evidence="3 4">
    <name type="scientific">Blastopirellula marina</name>
    <dbReference type="NCBI Taxonomy" id="124"/>
    <lineage>
        <taxon>Bacteria</taxon>
        <taxon>Pseudomonadati</taxon>
        <taxon>Planctomycetota</taxon>
        <taxon>Planctomycetia</taxon>
        <taxon>Pirellulales</taxon>
        <taxon>Pirellulaceae</taxon>
        <taxon>Blastopirellula</taxon>
    </lineage>
</organism>
<name>A0A2S8GMV4_9BACT</name>
<sequence>MNESVSPGIDILYEQGPCFCVAKPAGLLTQAPPHIDSLESRIKAFVKRREEKTGNVYLGVPHRLDRPVSGVLAFARHVRAARRISQQFETRLVRKVYWAFVAGQPEADHGVWEDPIRKIPDVAQGEIVAESDPDARWARLKYEVLQRTEHGAWLEIELDTGRYHQIRVQCAFHGFPIVGDELYGSQIPFGPQGVDDRARHIALHARYLRFRHPMVDEIVAVTAPLTDDWREIAGWQPDWEAARVIEDPTA</sequence>
<protein>
    <submittedName>
        <fullName evidence="3">RluA family pseudouridine synthase</fullName>
    </submittedName>
</protein>
<evidence type="ECO:0000313" key="3">
    <source>
        <dbReference type="EMBL" id="PQO45755.1"/>
    </source>
</evidence>
<dbReference type="Proteomes" id="UP000237819">
    <property type="component" value="Unassembled WGS sequence"/>
</dbReference>
<dbReference type="PANTHER" id="PTHR21600">
    <property type="entry name" value="MITOCHONDRIAL RNA PSEUDOURIDINE SYNTHASE"/>
    <property type="match status" value="1"/>
</dbReference>
<evidence type="ECO:0000256" key="1">
    <source>
        <dbReference type="ARBA" id="ARBA00010876"/>
    </source>
</evidence>
<dbReference type="SUPFAM" id="SSF55120">
    <property type="entry name" value="Pseudouridine synthase"/>
    <property type="match status" value="1"/>
</dbReference>
<comment type="caution">
    <text evidence="3">The sequence shown here is derived from an EMBL/GenBank/DDBJ whole genome shotgun (WGS) entry which is preliminary data.</text>
</comment>
<gene>
    <name evidence="3" type="ORF">C5Y93_12570</name>
</gene>
<dbReference type="CDD" id="cd02869">
    <property type="entry name" value="PseudoU_synth_RluA_like"/>
    <property type="match status" value="1"/>
</dbReference>
<dbReference type="GO" id="GO:0140098">
    <property type="term" value="F:catalytic activity, acting on RNA"/>
    <property type="evidence" value="ECO:0007669"/>
    <property type="project" value="UniProtKB-ARBA"/>
</dbReference>
<dbReference type="GO" id="GO:0003723">
    <property type="term" value="F:RNA binding"/>
    <property type="evidence" value="ECO:0007669"/>
    <property type="project" value="InterPro"/>
</dbReference>
<dbReference type="AlphaFoldDB" id="A0A2S8GMV4"/>
<reference evidence="3 4" key="1">
    <citation type="submission" date="2018-02" db="EMBL/GenBank/DDBJ databases">
        <title>Comparative genomes isolates from brazilian mangrove.</title>
        <authorList>
            <person name="Araujo J.E."/>
            <person name="Taketani R.G."/>
            <person name="Silva M.C.P."/>
            <person name="Loureco M.V."/>
            <person name="Andreote F.D."/>
        </authorList>
    </citation>
    <scope>NUCLEOTIDE SEQUENCE [LARGE SCALE GENOMIC DNA]</scope>
    <source>
        <strain evidence="3 4">Nap-Phe MGV</strain>
    </source>
</reference>
<dbReference type="InterPro" id="IPR020103">
    <property type="entry name" value="PsdUridine_synth_cat_dom_sf"/>
</dbReference>
<dbReference type="InterPro" id="IPR050188">
    <property type="entry name" value="RluA_PseudoU_synthase"/>
</dbReference>
<dbReference type="PANTHER" id="PTHR21600:SF87">
    <property type="entry name" value="RNA PSEUDOURIDYLATE SYNTHASE DOMAIN-CONTAINING PROTEIN 1"/>
    <property type="match status" value="1"/>
</dbReference>
<comment type="similarity">
    <text evidence="1">Belongs to the pseudouridine synthase RluA family.</text>
</comment>
<dbReference type="Gene3D" id="3.30.2350.10">
    <property type="entry name" value="Pseudouridine synthase"/>
    <property type="match status" value="1"/>
</dbReference>
<dbReference type="RefSeq" id="WP_105335779.1">
    <property type="nucleotide sequence ID" value="NZ_PUHZ01000013.1"/>
</dbReference>
<feature type="domain" description="Pseudouridine synthase RsuA/RluA-like" evidence="2">
    <location>
        <begin position="19"/>
        <end position="171"/>
    </location>
</feature>
<proteinExistence type="inferred from homology"/>
<dbReference type="GO" id="GO:0000455">
    <property type="term" value="P:enzyme-directed rRNA pseudouridine synthesis"/>
    <property type="evidence" value="ECO:0007669"/>
    <property type="project" value="TreeGrafter"/>
</dbReference>
<dbReference type="GO" id="GO:0009982">
    <property type="term" value="F:pseudouridine synthase activity"/>
    <property type="evidence" value="ECO:0007669"/>
    <property type="project" value="InterPro"/>
</dbReference>
<dbReference type="OrthoDB" id="9784108at2"/>
<evidence type="ECO:0000259" key="2">
    <source>
        <dbReference type="Pfam" id="PF00849"/>
    </source>
</evidence>
<dbReference type="EMBL" id="PUHZ01000013">
    <property type="protein sequence ID" value="PQO45755.1"/>
    <property type="molecule type" value="Genomic_DNA"/>
</dbReference>
<accession>A0A2S8GMV4</accession>
<dbReference type="Pfam" id="PF00849">
    <property type="entry name" value="PseudoU_synth_2"/>
    <property type="match status" value="1"/>
</dbReference>
<dbReference type="InterPro" id="IPR006145">
    <property type="entry name" value="PsdUridine_synth_RsuA/RluA"/>
</dbReference>